<comment type="caution">
    <text evidence="2">The sequence shown here is derived from an EMBL/GenBank/DDBJ whole genome shotgun (WGS) entry which is preliminary data.</text>
</comment>
<feature type="non-terminal residue" evidence="2">
    <location>
        <position position="938"/>
    </location>
</feature>
<gene>
    <name evidence="2" type="ORF">TUBRATIS_29140</name>
</gene>
<evidence type="ECO:0000259" key="1">
    <source>
        <dbReference type="Pfam" id="PF20831"/>
    </source>
</evidence>
<dbReference type="AlphaFoldDB" id="A0A437AHT2"/>
<dbReference type="InterPro" id="IPR048607">
    <property type="entry name" value="Reov_VP3_MTase1"/>
</dbReference>
<dbReference type="Proteomes" id="UP000282876">
    <property type="component" value="Unassembled WGS sequence"/>
</dbReference>
<proteinExistence type="predicted"/>
<dbReference type="Pfam" id="PF20831">
    <property type="entry name" value="Reov_VP3_MTase1"/>
    <property type="match status" value="1"/>
</dbReference>
<accession>A0A437AHT2</accession>
<feature type="non-terminal residue" evidence="2">
    <location>
        <position position="1"/>
    </location>
</feature>
<name>A0A437AHT2_9MICR</name>
<evidence type="ECO:0000313" key="3">
    <source>
        <dbReference type="Proteomes" id="UP000282876"/>
    </source>
</evidence>
<organism evidence="2 3">
    <name type="scientific">Tubulinosema ratisbonensis</name>
    <dbReference type="NCBI Taxonomy" id="291195"/>
    <lineage>
        <taxon>Eukaryota</taxon>
        <taxon>Fungi</taxon>
        <taxon>Fungi incertae sedis</taxon>
        <taxon>Microsporidia</taxon>
        <taxon>Tubulinosematoidea</taxon>
        <taxon>Tubulinosematidae</taxon>
        <taxon>Tubulinosema</taxon>
    </lineage>
</organism>
<sequence length="938" mass="108314">SRGLIRFRKTNPSDRRVGINFYTDTLKNEDRGSEVIDVITKLTGLVTFLKISGVQYLEEHDQECSLSECYVSPLLLSYWIEKWDRFNGSTLDDGFWDSVTYNGDVRSLERKMVEITEYWSRFESISGLKVFFPQKSYILIQDVTESIDPQLPFTDYEIEFFPISTLATISDLRTYVSARKLSLIHIIPHYLIYHAHNFKTSDDMTHYLEWSVYRAQNELHEYTNSITNHGGLRFTRGVILNESSTDYQLFLNLVLWNTPHFQFLSRDRDYLQWKGILTHAFHQFVHAYPDFEFIFDGHYSAPAFQREYIQLKLRELEFSNDRAERLSLILQNYLSVSYDATFPQPQKRFIGRDEYGQVYAQPTTFSELPSGGELNPLDQNVMRFVQFRISRDAFKVPKPLFRRSLLGGICVPTFFEHPASVNFKHVLRRINDIRELEHLRSLVKTVVPVDLTRLFLDISNSLLQDTEVTVSFWFGLLLHFTSNEAMIDNVISAGEEDIATYGLECSLRRSALNSTPIRINNSTPKLISVLDSIFHYWSGVSQQRIPTSLSELKKMFRKVLILGAVDNGDPLAEILKRYFHSSVSQVGALGSGPVIRAEVGHFEFNVSYTSIISDIDIGSITSQDDLNNFLDNILIKYMRNVEPQFATFKINYAGSAMIKYILNYLQANFVYFYTYTISFITPQFGRTANYEKYLTFLKYDNSRHVGKYLQSPAEETHVIRDLTPLNALEQQCHDLEEFQEMQFAGFPRVYFFVISSGSDVKAVLTLLSHRSDRIITSKSFGSDSIAYYSTLSPARIRLCRRVPKTLEMTAQLSERFDASHLSSSAYVIEREERVLSLGNFYRELCRVQILVDDQGPDVLSSLDTFLTTNEGFHYVGVGDERARNILCIPPTSPYTILDMKHYPQLEVFDITCQNAYFPFSNPSAIDALVEAQFSKYQK</sequence>
<feature type="domain" description="Reovirus VP3 protein Methyltransferase" evidence="1">
    <location>
        <begin position="518"/>
        <end position="683"/>
    </location>
</feature>
<protein>
    <submittedName>
        <fullName evidence="2">Prenyclcysteine oxidase-like</fullName>
    </submittedName>
</protein>
<dbReference type="VEuPathDB" id="MicrosporidiaDB:TUBRATIS_29140"/>
<reference evidence="2 3" key="1">
    <citation type="submission" date="2018-10" db="EMBL/GenBank/DDBJ databases">
        <title>Draft genome sequence of the microsporidian Tubulinosema ratisbonensis.</title>
        <authorList>
            <person name="Polonais V."/>
            <person name="Peyretaillade E."/>
            <person name="Niehus S."/>
            <person name="Wawrzyniak I."/>
            <person name="Franchet A."/>
            <person name="Gaspin C."/>
            <person name="Reichstadt M."/>
            <person name="Belser C."/>
            <person name="Labadie K."/>
            <person name="Delbac F."/>
            <person name="Ferrandon D."/>
        </authorList>
    </citation>
    <scope>NUCLEOTIDE SEQUENCE [LARGE SCALE GENOMIC DNA]</scope>
    <source>
        <strain evidence="2 3">Franzen</strain>
    </source>
</reference>
<keyword evidence="3" id="KW-1185">Reference proteome</keyword>
<dbReference type="EMBL" id="RCSS01000815">
    <property type="protein sequence ID" value="RVD90656.1"/>
    <property type="molecule type" value="Genomic_DNA"/>
</dbReference>
<evidence type="ECO:0000313" key="2">
    <source>
        <dbReference type="EMBL" id="RVD90656.1"/>
    </source>
</evidence>